<dbReference type="NCBIfam" id="NF033711">
    <property type="entry name" value="T9SS_PorQ"/>
    <property type="match status" value="1"/>
</dbReference>
<proteinExistence type="predicted"/>
<dbReference type="EMBL" id="BRVO01000002">
    <property type="protein sequence ID" value="GLB50058.1"/>
    <property type="molecule type" value="Genomic_DNA"/>
</dbReference>
<accession>A0ABQ5ML06</accession>
<gene>
    <name evidence="1" type="primary">porQ</name>
    <name evidence="1" type="ORF">Y10_24260</name>
</gene>
<sequence length="339" mass="38010">MQKALLTFFLVFSTLILNAQMGGRYTYQFLNLVANPRQAALGGKVITNYDNDVLQALTNPASVNNDMSHQLALSYVNYLGDVGYGSAAYAYQIDRYTNTIQGGLTYVNYGSFMGRDEFGNETGEFSGSETALSVGWAYKIPRIDLHIGFNTKLIYSTLESYNSFGGAFDVGLMYINDKIDFNAAIVVRNIGAQFTTYAGIQEPLPLEIDAGLSQLLEHVPIRWHLTFEDLQYWNVSFANPVNAEESLDGTVEEEKDNIFKEAFRHMVIGAEVFPEGDFNIRLGYNFRRAAEMRIAEYRTFSGFSGGFALKIRKTKVSYTFARYTNASHSSLLGLQFDLK</sequence>
<protein>
    <submittedName>
        <fullName evidence="1">Penicillin-binding protein</fullName>
    </submittedName>
</protein>
<dbReference type="Proteomes" id="UP001143543">
    <property type="component" value="Unassembled WGS sequence"/>
</dbReference>
<reference evidence="1" key="1">
    <citation type="submission" date="2022-07" db="EMBL/GenBank/DDBJ databases">
        <title>Taxonomy of Novel Oxalotrophic and Methylotrophic Bacteria.</title>
        <authorList>
            <person name="Sahin N."/>
            <person name="Tani A."/>
        </authorList>
    </citation>
    <scope>NUCLEOTIDE SEQUENCE</scope>
    <source>
        <strain evidence="1">Y10</strain>
    </source>
</reference>
<name>A0ABQ5ML06_9FLAO</name>
<dbReference type="NCBIfam" id="NF033709">
    <property type="entry name" value="PorV_fam"/>
    <property type="match status" value="1"/>
</dbReference>
<dbReference type="RefSeq" id="WP_281765673.1">
    <property type="nucleotide sequence ID" value="NZ_BRVO01000002.1"/>
</dbReference>
<comment type="caution">
    <text evidence="1">The sequence shown here is derived from an EMBL/GenBank/DDBJ whole genome shotgun (WGS) entry which is preliminary data.</text>
</comment>
<evidence type="ECO:0000313" key="1">
    <source>
        <dbReference type="EMBL" id="GLB50058.1"/>
    </source>
</evidence>
<organism evidence="1 2">
    <name type="scientific">Neptunitalea lumnitzerae</name>
    <dbReference type="NCBI Taxonomy" id="2965509"/>
    <lineage>
        <taxon>Bacteria</taxon>
        <taxon>Pseudomonadati</taxon>
        <taxon>Bacteroidota</taxon>
        <taxon>Flavobacteriia</taxon>
        <taxon>Flavobacteriales</taxon>
        <taxon>Flavobacteriaceae</taxon>
        <taxon>Neptunitalea</taxon>
    </lineage>
</organism>
<keyword evidence="2" id="KW-1185">Reference proteome</keyword>
<evidence type="ECO:0000313" key="2">
    <source>
        <dbReference type="Proteomes" id="UP001143543"/>
    </source>
</evidence>